<feature type="compositionally biased region" description="Basic and acidic residues" evidence="1">
    <location>
        <begin position="41"/>
        <end position="65"/>
    </location>
</feature>
<dbReference type="Proteomes" id="UP000712281">
    <property type="component" value="Unassembled WGS sequence"/>
</dbReference>
<accession>A0A8S9GDD7</accession>
<dbReference type="EMBL" id="QGKW02002005">
    <property type="protein sequence ID" value="KAF2541302.1"/>
    <property type="molecule type" value="Genomic_DNA"/>
</dbReference>
<organism evidence="2 4">
    <name type="scientific">Brassica cretica</name>
    <name type="common">Mustard</name>
    <dbReference type="NCBI Taxonomy" id="69181"/>
    <lineage>
        <taxon>Eukaryota</taxon>
        <taxon>Viridiplantae</taxon>
        <taxon>Streptophyta</taxon>
        <taxon>Embryophyta</taxon>
        <taxon>Tracheophyta</taxon>
        <taxon>Spermatophyta</taxon>
        <taxon>Magnoliopsida</taxon>
        <taxon>eudicotyledons</taxon>
        <taxon>Gunneridae</taxon>
        <taxon>Pentapetalae</taxon>
        <taxon>rosids</taxon>
        <taxon>malvids</taxon>
        <taxon>Brassicales</taxon>
        <taxon>Brassicaceae</taxon>
        <taxon>Brassiceae</taxon>
        <taxon>Brassica</taxon>
    </lineage>
</organism>
<sequence length="124" mass="14020">MKAMKSESKRSFTSCSPKKRLSASGGYQRYLKHRFLKSKNVHNEMTKRPLRKHEFDQIDDAERPQHVAARGRSRVVSSRATWLCRSEDVAPGSYPRERPGCVALKASLPACSETIDASDLRVSL</sequence>
<reference evidence="2" key="1">
    <citation type="submission" date="2019-12" db="EMBL/GenBank/DDBJ databases">
        <title>Genome sequencing and annotation of Brassica cretica.</title>
        <authorList>
            <person name="Studholme D.J."/>
            <person name="Sarris P.F."/>
        </authorList>
    </citation>
    <scope>NUCLEOTIDE SEQUENCE</scope>
    <source>
        <strain evidence="2">PFS-001/15</strain>
        <strain evidence="3">PFS-102/07</strain>
        <tissue evidence="2">Leaf</tissue>
    </source>
</reference>
<dbReference type="AlphaFoldDB" id="A0A8S9GDD7"/>
<comment type="caution">
    <text evidence="2">The sequence shown here is derived from an EMBL/GenBank/DDBJ whole genome shotgun (WGS) entry which is preliminary data.</text>
</comment>
<evidence type="ECO:0000313" key="3">
    <source>
        <dbReference type="EMBL" id="KAF2570650.1"/>
    </source>
</evidence>
<evidence type="ECO:0000313" key="4">
    <source>
        <dbReference type="Proteomes" id="UP000712281"/>
    </source>
</evidence>
<protein>
    <submittedName>
        <fullName evidence="2">Uncharacterized protein</fullName>
    </submittedName>
</protein>
<name>A0A8S9GDD7_BRACR</name>
<feature type="compositionally biased region" description="Basic and acidic residues" evidence="1">
    <location>
        <begin position="1"/>
        <end position="10"/>
    </location>
</feature>
<proteinExistence type="predicted"/>
<feature type="region of interest" description="Disordered" evidence="1">
    <location>
        <begin position="41"/>
        <end position="72"/>
    </location>
</feature>
<gene>
    <name evidence="2" type="ORF">F2Q68_00030562</name>
    <name evidence="3" type="ORF">F2Q70_00000652</name>
</gene>
<evidence type="ECO:0000256" key="1">
    <source>
        <dbReference type="SAM" id="MobiDB-lite"/>
    </source>
</evidence>
<feature type="region of interest" description="Disordered" evidence="1">
    <location>
        <begin position="1"/>
        <end position="26"/>
    </location>
</feature>
<evidence type="ECO:0000313" key="2">
    <source>
        <dbReference type="EMBL" id="KAF2541302.1"/>
    </source>
</evidence>
<dbReference type="EMBL" id="QGKY02001015">
    <property type="protein sequence ID" value="KAF2570650.1"/>
    <property type="molecule type" value="Genomic_DNA"/>
</dbReference>